<keyword evidence="3 4" id="KW-0067">ATP-binding</keyword>
<dbReference type="Gene3D" id="3.40.50.10420">
    <property type="entry name" value="NagB/RpiA/CoA transferase-like"/>
    <property type="match status" value="1"/>
</dbReference>
<dbReference type="GO" id="GO:0009396">
    <property type="term" value="P:folic acid-containing compound biosynthetic process"/>
    <property type="evidence" value="ECO:0007669"/>
    <property type="project" value="TreeGrafter"/>
</dbReference>
<keyword evidence="6" id="KW-0436">Ligase</keyword>
<dbReference type="SUPFAM" id="SSF100950">
    <property type="entry name" value="NagB/RpiA/CoA transferase-like"/>
    <property type="match status" value="1"/>
</dbReference>
<protein>
    <recommendedName>
        <fullName evidence="5">5-formyltetrahydrofolate cyclo-ligase</fullName>
        <ecNumber evidence="5">6.3.3.2</ecNumber>
    </recommendedName>
</protein>
<keyword evidence="2 4" id="KW-0547">Nucleotide-binding</keyword>
<dbReference type="EC" id="6.3.3.2" evidence="5"/>
<dbReference type="InterPro" id="IPR037171">
    <property type="entry name" value="NagB/RpiA_transferase-like"/>
</dbReference>
<evidence type="ECO:0000256" key="3">
    <source>
        <dbReference type="ARBA" id="ARBA00022840"/>
    </source>
</evidence>
<dbReference type="GO" id="GO:0005524">
    <property type="term" value="F:ATP binding"/>
    <property type="evidence" value="ECO:0007669"/>
    <property type="project" value="UniProtKB-KW"/>
</dbReference>
<dbReference type="PANTHER" id="PTHR23407:SF1">
    <property type="entry name" value="5-FORMYLTETRAHYDROFOLATE CYCLO-LIGASE"/>
    <property type="match status" value="1"/>
</dbReference>
<dbReference type="GO" id="GO:0035999">
    <property type="term" value="P:tetrahydrofolate interconversion"/>
    <property type="evidence" value="ECO:0007669"/>
    <property type="project" value="TreeGrafter"/>
</dbReference>
<proteinExistence type="inferred from homology"/>
<sequence>MNKKEMRKKVNTTLTEITIEQHRDFSENIKKRLLREKSIKEAKTIALTISKYPEVDTLSVIEELWGLGKKVVVPKCNPSDRSMTFYAITSFEQLETVYMDLKEPIIELTQMVDRLEIDVIIVPGIVYDFRGFRIGYGGGYYDRYLKNYDGTLISLAFTVQLTHQVPKEAHDIPVDIIITEQDRIDCLRN</sequence>
<keyword evidence="5" id="KW-0460">Magnesium</keyword>
<dbReference type="EMBL" id="RRCT01000001">
    <property type="protein sequence ID" value="RQW76298.1"/>
    <property type="molecule type" value="Genomic_DNA"/>
</dbReference>
<accession>A0A3N9UM13</accession>
<dbReference type="PIRSF" id="PIRSF006806">
    <property type="entry name" value="FTHF_cligase"/>
    <property type="match status" value="1"/>
</dbReference>
<evidence type="ECO:0000256" key="5">
    <source>
        <dbReference type="RuleBase" id="RU361279"/>
    </source>
</evidence>
<dbReference type="GO" id="GO:0046872">
    <property type="term" value="F:metal ion binding"/>
    <property type="evidence" value="ECO:0007669"/>
    <property type="project" value="UniProtKB-KW"/>
</dbReference>
<reference evidence="6 7" key="1">
    <citation type="journal article" date="2013" name="J. Microbiol.">
        <title>Lysinibacillus chungkukjangi sp. nov., isolated from Chungkukjang, Korean fermented soybean food.</title>
        <authorList>
            <person name="Kim S.J."/>
            <person name="Jang Y.H."/>
            <person name="Hamada M."/>
            <person name="Ahn J.H."/>
            <person name="Weon H.Y."/>
            <person name="Suzuki K."/>
            <person name="Whang K.S."/>
            <person name="Kwon S.W."/>
        </authorList>
    </citation>
    <scope>NUCLEOTIDE SEQUENCE [LARGE SCALE GENOMIC DNA]</scope>
    <source>
        <strain evidence="6 7">MCCC 1A12701</strain>
    </source>
</reference>
<dbReference type="GO" id="GO:0030272">
    <property type="term" value="F:5-formyltetrahydrofolate cyclo-ligase activity"/>
    <property type="evidence" value="ECO:0007669"/>
    <property type="project" value="UniProtKB-EC"/>
</dbReference>
<organism evidence="6 7">
    <name type="scientific">Lysinibacillus composti</name>
    <dbReference type="NCBI Taxonomy" id="720633"/>
    <lineage>
        <taxon>Bacteria</taxon>
        <taxon>Bacillati</taxon>
        <taxon>Bacillota</taxon>
        <taxon>Bacilli</taxon>
        <taxon>Bacillales</taxon>
        <taxon>Bacillaceae</taxon>
        <taxon>Lysinibacillus</taxon>
    </lineage>
</organism>
<gene>
    <name evidence="6" type="ORF">EBB45_01755</name>
</gene>
<dbReference type="InterPro" id="IPR024185">
    <property type="entry name" value="FTHF_cligase-like_sf"/>
</dbReference>
<dbReference type="NCBIfam" id="TIGR02727">
    <property type="entry name" value="MTHFS_bact"/>
    <property type="match status" value="1"/>
</dbReference>
<comment type="similarity">
    <text evidence="1 5">Belongs to the 5-formyltetrahydrofolate cyclo-ligase family.</text>
</comment>
<evidence type="ECO:0000313" key="6">
    <source>
        <dbReference type="EMBL" id="RQW76298.1"/>
    </source>
</evidence>
<keyword evidence="5" id="KW-0479">Metal-binding</keyword>
<dbReference type="PANTHER" id="PTHR23407">
    <property type="entry name" value="ATPASE INHIBITOR/5-FORMYLTETRAHYDROFOLATE CYCLO-LIGASE"/>
    <property type="match status" value="1"/>
</dbReference>
<name>A0A3N9UM13_9BACI</name>
<dbReference type="AlphaFoldDB" id="A0A3N9UM13"/>
<feature type="binding site" evidence="4">
    <location>
        <begin position="3"/>
        <end position="7"/>
    </location>
    <ligand>
        <name>ATP</name>
        <dbReference type="ChEBI" id="CHEBI:30616"/>
    </ligand>
</feature>
<keyword evidence="7" id="KW-1185">Reference proteome</keyword>
<dbReference type="RefSeq" id="WP_124761996.1">
    <property type="nucleotide sequence ID" value="NZ_JAFBDY010000001.1"/>
</dbReference>
<comment type="catalytic activity">
    <reaction evidence="5">
        <text>(6S)-5-formyl-5,6,7,8-tetrahydrofolate + ATP = (6R)-5,10-methenyltetrahydrofolate + ADP + phosphate</text>
        <dbReference type="Rhea" id="RHEA:10488"/>
        <dbReference type="ChEBI" id="CHEBI:30616"/>
        <dbReference type="ChEBI" id="CHEBI:43474"/>
        <dbReference type="ChEBI" id="CHEBI:57455"/>
        <dbReference type="ChEBI" id="CHEBI:57457"/>
        <dbReference type="ChEBI" id="CHEBI:456216"/>
        <dbReference type="EC" id="6.3.3.2"/>
    </reaction>
</comment>
<evidence type="ECO:0000313" key="7">
    <source>
        <dbReference type="Proteomes" id="UP000274033"/>
    </source>
</evidence>
<feature type="binding site" evidence="4">
    <location>
        <position position="49"/>
    </location>
    <ligand>
        <name>substrate</name>
    </ligand>
</feature>
<feature type="binding site" evidence="4">
    <location>
        <begin position="133"/>
        <end position="141"/>
    </location>
    <ligand>
        <name>ATP</name>
        <dbReference type="ChEBI" id="CHEBI:30616"/>
    </ligand>
</feature>
<evidence type="ECO:0000256" key="2">
    <source>
        <dbReference type="ARBA" id="ARBA00022741"/>
    </source>
</evidence>
<dbReference type="OrthoDB" id="9801938at2"/>
<dbReference type="Pfam" id="PF01812">
    <property type="entry name" value="5-FTHF_cyc-lig"/>
    <property type="match status" value="1"/>
</dbReference>
<evidence type="ECO:0000256" key="4">
    <source>
        <dbReference type="PIRSR" id="PIRSR006806-1"/>
    </source>
</evidence>
<feature type="binding site" evidence="4">
    <location>
        <position position="54"/>
    </location>
    <ligand>
        <name>substrate</name>
    </ligand>
</feature>
<dbReference type="Proteomes" id="UP000274033">
    <property type="component" value="Unassembled WGS sequence"/>
</dbReference>
<comment type="caution">
    <text evidence="6">The sequence shown here is derived from an EMBL/GenBank/DDBJ whole genome shotgun (WGS) entry which is preliminary data.</text>
</comment>
<evidence type="ECO:0000256" key="1">
    <source>
        <dbReference type="ARBA" id="ARBA00010638"/>
    </source>
</evidence>
<dbReference type="InterPro" id="IPR002698">
    <property type="entry name" value="FTHF_cligase"/>
</dbReference>
<comment type="cofactor">
    <cofactor evidence="5">
        <name>Mg(2+)</name>
        <dbReference type="ChEBI" id="CHEBI:18420"/>
    </cofactor>
</comment>